<dbReference type="PATRIC" id="fig|507754.4.peg.1295"/>
<dbReference type="Proteomes" id="UP000050515">
    <property type="component" value="Unassembled WGS sequence"/>
</dbReference>
<dbReference type="AlphaFoldDB" id="A0A0P9CTR0"/>
<dbReference type="EMBL" id="LJCQ01000266">
    <property type="protein sequence ID" value="KPV46318.1"/>
    <property type="molecule type" value="Genomic_DNA"/>
</dbReference>
<gene>
    <name evidence="1" type="ORF">SE19_06035</name>
</gene>
<comment type="caution">
    <text evidence="1">The sequence shown here is derived from an EMBL/GenBank/DDBJ whole genome shotgun (WGS) entry which is preliminary data.</text>
</comment>
<sequence>MIQKDYLEYLNNCYKEIHSFLKEKDIGVDHEKLQIFFEKTVTPYKYWLDEQKVNKDFDKTGLLDAIKKKYNLVPTKTGLKLPDYLNDKEEFKRLSDNMRMCGYEYSREEQEFVKREGAVNV</sequence>
<proteinExistence type="predicted"/>
<evidence type="ECO:0000313" key="2">
    <source>
        <dbReference type="Proteomes" id="UP000050515"/>
    </source>
</evidence>
<evidence type="ECO:0000313" key="1">
    <source>
        <dbReference type="EMBL" id="KPV46318.1"/>
    </source>
</evidence>
<organism evidence="1 2">
    <name type="scientific">Acidiplasma aeolicum</name>
    <dbReference type="NCBI Taxonomy" id="507754"/>
    <lineage>
        <taxon>Archaea</taxon>
        <taxon>Methanobacteriati</taxon>
        <taxon>Thermoplasmatota</taxon>
        <taxon>Thermoplasmata</taxon>
        <taxon>Thermoplasmatales</taxon>
        <taxon>Ferroplasmaceae</taxon>
        <taxon>Acidiplasma</taxon>
    </lineage>
</organism>
<dbReference type="RefSeq" id="WP_054964283.1">
    <property type="nucleotide sequence ID" value="NZ_LJCQ01000266.1"/>
</dbReference>
<reference evidence="1 2" key="1">
    <citation type="submission" date="2015-09" db="EMBL/GenBank/DDBJ databases">
        <title>Draft genome sequence of Acidiplasma aeolicum DSM 18409.</title>
        <authorList>
            <person name="Hemp J."/>
        </authorList>
    </citation>
    <scope>NUCLEOTIDE SEQUENCE [LARGE SCALE GENOMIC DNA]</scope>
    <source>
        <strain evidence="1 2">V</strain>
    </source>
</reference>
<accession>A0A0P9CTR0</accession>
<name>A0A0P9CTR0_9ARCH</name>
<protein>
    <submittedName>
        <fullName evidence="1">Uncharacterized protein</fullName>
    </submittedName>
</protein>